<dbReference type="GO" id="GO:0006281">
    <property type="term" value="P:DNA repair"/>
    <property type="evidence" value="ECO:0007669"/>
    <property type="project" value="InterPro"/>
</dbReference>
<dbReference type="Pfam" id="PF14377">
    <property type="entry name" value="UBM"/>
    <property type="match status" value="2"/>
</dbReference>
<accession>A0A8C5HNR2</accession>
<gene>
    <name evidence="6" type="primary">poli</name>
</gene>
<dbReference type="Pfam" id="PF00817">
    <property type="entry name" value="IMS"/>
    <property type="match status" value="1"/>
</dbReference>
<dbReference type="PANTHER" id="PTHR46404">
    <property type="entry name" value="DNA POLYMERASE IOTA"/>
    <property type="match status" value="1"/>
</dbReference>
<dbReference type="Proteomes" id="UP000694680">
    <property type="component" value="Chromosome 9"/>
</dbReference>
<dbReference type="GO" id="GO:0003887">
    <property type="term" value="F:DNA-directed DNA polymerase activity"/>
    <property type="evidence" value="ECO:0007669"/>
    <property type="project" value="InterPro"/>
</dbReference>
<protein>
    <recommendedName>
        <fullName evidence="5">UmuC domain-containing protein</fullName>
    </recommendedName>
</protein>
<dbReference type="PIRSF" id="PIRSF036603">
    <property type="entry name" value="DPol_eta"/>
    <property type="match status" value="1"/>
</dbReference>
<keyword evidence="3" id="KW-0808">Transferase</keyword>
<dbReference type="InterPro" id="IPR053848">
    <property type="entry name" value="IMS_HHH_1"/>
</dbReference>
<dbReference type="PROSITE" id="PS50173">
    <property type="entry name" value="UMUC"/>
    <property type="match status" value="1"/>
</dbReference>
<dbReference type="InterPro" id="IPR043502">
    <property type="entry name" value="DNA/RNA_pol_sf"/>
</dbReference>
<dbReference type="FunFam" id="3.30.70.270:FF:000013">
    <property type="entry name" value="Polymerase (DNA directed) iota"/>
    <property type="match status" value="1"/>
</dbReference>
<evidence type="ECO:0000256" key="3">
    <source>
        <dbReference type="ARBA" id="ARBA00022679"/>
    </source>
</evidence>
<evidence type="ECO:0000313" key="6">
    <source>
        <dbReference type="Ensembl" id="ENSGWIP00000047931.1"/>
    </source>
</evidence>
<dbReference type="InterPro" id="IPR043128">
    <property type="entry name" value="Rev_trsase/Diguanyl_cyclase"/>
</dbReference>
<dbReference type="Ensembl" id="ENSGWIT00000051845.1">
    <property type="protein sequence ID" value="ENSGWIP00000047931.1"/>
    <property type="gene ID" value="ENSGWIG00000023552.1"/>
</dbReference>
<dbReference type="Pfam" id="PF21999">
    <property type="entry name" value="IMS_HHH_1"/>
    <property type="match status" value="1"/>
</dbReference>
<evidence type="ECO:0000259" key="5">
    <source>
        <dbReference type="PROSITE" id="PS50173"/>
    </source>
</evidence>
<reference evidence="6" key="2">
    <citation type="submission" date="2025-08" db="UniProtKB">
        <authorList>
            <consortium name="Ensembl"/>
        </authorList>
    </citation>
    <scope>IDENTIFICATION</scope>
</reference>
<proteinExistence type="inferred from homology"/>
<dbReference type="InterPro" id="IPR017961">
    <property type="entry name" value="DNA_pol_Y-fam_little_finger"/>
</dbReference>
<organism evidence="6 7">
    <name type="scientific">Gouania willdenowi</name>
    <name type="common">Blunt-snouted clingfish</name>
    <name type="synonym">Lepadogaster willdenowi</name>
    <dbReference type="NCBI Taxonomy" id="441366"/>
    <lineage>
        <taxon>Eukaryota</taxon>
        <taxon>Metazoa</taxon>
        <taxon>Chordata</taxon>
        <taxon>Craniata</taxon>
        <taxon>Vertebrata</taxon>
        <taxon>Euteleostomi</taxon>
        <taxon>Actinopterygii</taxon>
        <taxon>Neopterygii</taxon>
        <taxon>Teleostei</taxon>
        <taxon>Neoteleostei</taxon>
        <taxon>Acanthomorphata</taxon>
        <taxon>Ovalentaria</taxon>
        <taxon>Blenniimorphae</taxon>
        <taxon>Blenniiformes</taxon>
        <taxon>Gobiesocoidei</taxon>
        <taxon>Gobiesocidae</taxon>
        <taxon>Gobiesocinae</taxon>
        <taxon>Gouania</taxon>
    </lineage>
</organism>
<dbReference type="Gene3D" id="3.30.1490.100">
    <property type="entry name" value="DNA polymerase, Y-family, little finger domain"/>
    <property type="match status" value="1"/>
</dbReference>
<evidence type="ECO:0000256" key="4">
    <source>
        <dbReference type="SAM" id="MobiDB-lite"/>
    </source>
</evidence>
<reference evidence="6" key="1">
    <citation type="submission" date="2020-06" db="EMBL/GenBank/DDBJ databases">
        <authorList>
            <consortium name="Wellcome Sanger Institute Data Sharing"/>
        </authorList>
    </citation>
    <scope>NUCLEOTIDE SEQUENCE [LARGE SCALE GENOMIC DNA]</scope>
</reference>
<dbReference type="SUPFAM" id="SSF56672">
    <property type="entry name" value="DNA/RNA polymerases"/>
    <property type="match status" value="1"/>
</dbReference>
<dbReference type="InterPro" id="IPR001126">
    <property type="entry name" value="UmuC"/>
</dbReference>
<dbReference type="GO" id="GO:0019985">
    <property type="term" value="P:translesion synthesis"/>
    <property type="evidence" value="ECO:0007669"/>
    <property type="project" value="TreeGrafter"/>
</dbReference>
<dbReference type="FunFam" id="3.40.1170.60:FF:000006">
    <property type="entry name" value="DNA polymerase iota"/>
    <property type="match status" value="1"/>
</dbReference>
<comment type="similarity">
    <text evidence="1">Belongs to the DNA polymerase type-Y family.</text>
</comment>
<feature type="region of interest" description="Disordered" evidence="4">
    <location>
        <begin position="551"/>
        <end position="576"/>
    </location>
</feature>
<dbReference type="Gene3D" id="6.10.250.1630">
    <property type="match status" value="2"/>
</dbReference>
<sequence>MDNIGEDSEDDDSVNKITTPSSRVILHFDLDCFYAQVEMIKNPALRELPLGIQQKYILVTCNYVARERGVTKLMSVTDAKEKCPELVLVKGEDLTHYREMSYKVTELLMSFCPLVERLGFDENFMDVTEMVERKLADTPKSDSVSFKGHVYNNINTKTPDNLRLAVGSHIAAELREEMYTRLGLTGCAGIATNKLLAKLVSGTFKPNQQTVLLPESVSDIMGCLGGLRRVPGVGHQTAKRLQALGLVGVLDLQMCPISDLVTEFGLPTAQRLKNLSLGLDNSPVTSSGAPQSLSDEDSFRKMSLTQEVLDKIRELLSSLVKRMQKDGRQPHTFRLTIRRHSATNKWFSRESRQCPIPNHIGKKITSGFSDEAVSQLVSLAMKLFDKMVDSSAAFHITLINVCFCNLQSRSTGMGGKGSISSFFARSTSSPRKTPKISTQNQVMSSHIDLEMKSIKINHQYCFRRTLGSKRRGKKFNFTAPSSSHGFTWNKRFVVGGEEVGNFPSNVAECKPQETKSSVIHQLRPNVDPEVFKLLPEDIQKELLSPAYVESVSDGLSKSPRPPPFPQSSDCEIPGNVDPTVFSELPLDVQRELMSEWKQHKPVLKSPSFRKSGRTTTDKDRKPAAKNSQTNLLKFFKPN</sequence>
<dbReference type="InterPro" id="IPR025527">
    <property type="entry name" value="HUWE1/Rev1_UBM"/>
</dbReference>
<feature type="region of interest" description="Disordered" evidence="4">
    <location>
        <begin position="595"/>
        <end position="638"/>
    </location>
</feature>
<dbReference type="PANTHER" id="PTHR46404:SF1">
    <property type="entry name" value="DNA POLYMERASE IOTA"/>
    <property type="match status" value="1"/>
</dbReference>
<dbReference type="GO" id="GO:0003684">
    <property type="term" value="F:damaged DNA binding"/>
    <property type="evidence" value="ECO:0007669"/>
    <property type="project" value="InterPro"/>
</dbReference>
<evidence type="ECO:0000313" key="7">
    <source>
        <dbReference type="Proteomes" id="UP000694680"/>
    </source>
</evidence>
<dbReference type="Gene3D" id="1.10.150.20">
    <property type="entry name" value="5' to 3' exonuclease, C-terminal subdomain"/>
    <property type="match status" value="1"/>
</dbReference>
<keyword evidence="7" id="KW-1185">Reference proteome</keyword>
<keyword evidence="2" id="KW-0237">DNA synthesis</keyword>
<dbReference type="Pfam" id="PF11799">
    <property type="entry name" value="IMS_C"/>
    <property type="match status" value="1"/>
</dbReference>
<dbReference type="InterPro" id="IPR036775">
    <property type="entry name" value="DNA_pol_Y-fam_lit_finger_sf"/>
</dbReference>
<dbReference type="FunFam" id="3.30.1490.100:FF:000003">
    <property type="entry name" value="Polymerase (DNA directed) iota"/>
    <property type="match status" value="1"/>
</dbReference>
<name>A0A8C5HNR2_GOUWI</name>
<feature type="domain" description="UmuC" evidence="5">
    <location>
        <begin position="25"/>
        <end position="234"/>
    </location>
</feature>
<dbReference type="AlphaFoldDB" id="A0A8C5HNR2"/>
<dbReference type="Gene3D" id="3.40.1170.60">
    <property type="match status" value="1"/>
</dbReference>
<dbReference type="SUPFAM" id="SSF100879">
    <property type="entry name" value="Lesion bypass DNA polymerase (Y-family), little finger domain"/>
    <property type="match status" value="1"/>
</dbReference>
<evidence type="ECO:0000256" key="2">
    <source>
        <dbReference type="ARBA" id="ARBA00022634"/>
    </source>
</evidence>
<reference evidence="6" key="3">
    <citation type="submission" date="2025-09" db="UniProtKB">
        <authorList>
            <consortium name="Ensembl"/>
        </authorList>
    </citation>
    <scope>IDENTIFICATION</scope>
</reference>
<dbReference type="Gene3D" id="3.30.70.270">
    <property type="match status" value="1"/>
</dbReference>
<evidence type="ECO:0000256" key="1">
    <source>
        <dbReference type="ARBA" id="ARBA00010945"/>
    </source>
</evidence>